<organism evidence="3 4">
    <name type="scientific">Ditylenchus dipsaci</name>
    <dbReference type="NCBI Taxonomy" id="166011"/>
    <lineage>
        <taxon>Eukaryota</taxon>
        <taxon>Metazoa</taxon>
        <taxon>Ecdysozoa</taxon>
        <taxon>Nematoda</taxon>
        <taxon>Chromadorea</taxon>
        <taxon>Rhabditida</taxon>
        <taxon>Tylenchina</taxon>
        <taxon>Tylenchomorpha</taxon>
        <taxon>Sphaerularioidea</taxon>
        <taxon>Anguinidae</taxon>
        <taxon>Anguininae</taxon>
        <taxon>Ditylenchus</taxon>
    </lineage>
</organism>
<keyword evidence="1" id="KW-0175">Coiled coil</keyword>
<dbReference type="Proteomes" id="UP000887574">
    <property type="component" value="Unplaced"/>
</dbReference>
<keyword evidence="3" id="KW-1185">Reference proteome</keyword>
<reference evidence="4" key="1">
    <citation type="submission" date="2022-11" db="UniProtKB">
        <authorList>
            <consortium name="WormBaseParasite"/>
        </authorList>
    </citation>
    <scope>IDENTIFICATION</scope>
</reference>
<evidence type="ECO:0000313" key="4">
    <source>
        <dbReference type="WBParaSite" id="jg9523"/>
    </source>
</evidence>
<feature type="region of interest" description="Disordered" evidence="2">
    <location>
        <begin position="65"/>
        <end position="98"/>
    </location>
</feature>
<feature type="coiled-coil region" evidence="1">
    <location>
        <begin position="6"/>
        <end position="33"/>
    </location>
</feature>
<feature type="compositionally biased region" description="Basic and acidic residues" evidence="2">
    <location>
        <begin position="72"/>
        <end position="83"/>
    </location>
</feature>
<evidence type="ECO:0000256" key="1">
    <source>
        <dbReference type="SAM" id="Coils"/>
    </source>
</evidence>
<accession>A0A915EU21</accession>
<dbReference type="AlphaFoldDB" id="A0A915EU21"/>
<sequence>MDKIAREEAQKKLEQKEKEFNEEFNNKQRMADQQLAQELKQKQNPFIKFWDAVTGNHKVREKLNDSLPNHQKQAEPKPQCDNRNRKKRQQPQEQIKDNSKSLTLEDLLKFHKLSMLMGAAAIARDMFLHVSPECSLYIFVVRVMPAYRATTNPLAHCEEDYMSYDYLKRLEAIAFYGLPEQLRTGLFEQVHNRHTKWFKEGIEYQGTYAKEIMDQTVSLHPYIKNDYWLAFGMEGPSSVDADPHLNYYKQKLKNGANNTQFDLVDLPITDFGQGGDGGD</sequence>
<dbReference type="WBParaSite" id="jg9523">
    <property type="protein sequence ID" value="jg9523"/>
    <property type="gene ID" value="jg9523"/>
</dbReference>
<evidence type="ECO:0000256" key="2">
    <source>
        <dbReference type="SAM" id="MobiDB-lite"/>
    </source>
</evidence>
<protein>
    <submittedName>
        <fullName evidence="4">Uncharacterized protein</fullName>
    </submittedName>
</protein>
<proteinExistence type="predicted"/>
<evidence type="ECO:0000313" key="3">
    <source>
        <dbReference type="Proteomes" id="UP000887574"/>
    </source>
</evidence>
<name>A0A915EU21_9BILA</name>